<name>A0A2N0ZMA8_9BACI</name>
<evidence type="ECO:0000313" key="7">
    <source>
        <dbReference type="EMBL" id="PKG30650.1"/>
    </source>
</evidence>
<organism evidence="7 8">
    <name type="scientific">Cytobacillus horneckiae</name>
    <dbReference type="NCBI Taxonomy" id="549687"/>
    <lineage>
        <taxon>Bacteria</taxon>
        <taxon>Bacillati</taxon>
        <taxon>Bacillota</taxon>
        <taxon>Bacilli</taxon>
        <taxon>Bacillales</taxon>
        <taxon>Bacillaceae</taxon>
        <taxon>Cytobacillus</taxon>
    </lineage>
</organism>
<dbReference type="GO" id="GO:0006310">
    <property type="term" value="P:DNA recombination"/>
    <property type="evidence" value="ECO:0007669"/>
    <property type="project" value="UniProtKB-KW"/>
</dbReference>
<dbReference type="GO" id="GO:0003677">
    <property type="term" value="F:DNA binding"/>
    <property type="evidence" value="ECO:0007669"/>
    <property type="project" value="UniProtKB-UniRule"/>
</dbReference>
<feature type="domain" description="Core-binding (CB)" evidence="6">
    <location>
        <begin position="4"/>
        <end position="120"/>
    </location>
</feature>
<dbReference type="InterPro" id="IPR002104">
    <property type="entry name" value="Integrase_catalytic"/>
</dbReference>
<dbReference type="AlphaFoldDB" id="A0A2N0ZMA8"/>
<sequence>MTKNPKYRKTKRYTNQLATKIFTIDDARNIVIKVKKLEGLSTNTIDNYEKLFNDFDRFFGEKNDVASLTRDDAREFIYWQLNDKIQFLNHKYRKVKPKGVSVSTVNTYINYAKATFTVLVNEEIVEENIFENVNNIKEKEKKIETLSVEDIKKFLRSLNKGWYSEFRMFVLVHTLLDSFGRINEVLSVRKEDIDFEKHAITFHNTKNGKLRIVPISKKTIKLLEELIEETEDFESEYLFLTHHGNPMSPDTARKHLRDLSIRVGLEHIKGFHIFRHTASEMFLRQNGSIRVLQKILGHAEISTTSIYAHVLDQTIKQQHEQFSPLNLINDKERRKTRTGRIKK</sequence>
<dbReference type="SUPFAM" id="SSF56349">
    <property type="entry name" value="DNA breaking-rejoining enzymes"/>
    <property type="match status" value="1"/>
</dbReference>
<dbReference type="InterPro" id="IPR011010">
    <property type="entry name" value="DNA_brk_join_enz"/>
</dbReference>
<dbReference type="Gene3D" id="1.10.443.10">
    <property type="entry name" value="Intergrase catalytic core"/>
    <property type="match status" value="1"/>
</dbReference>
<dbReference type="InterPro" id="IPR050090">
    <property type="entry name" value="Tyrosine_recombinase_XerCD"/>
</dbReference>
<dbReference type="EMBL" id="PISD01000006">
    <property type="protein sequence ID" value="PKG30650.1"/>
    <property type="molecule type" value="Genomic_DNA"/>
</dbReference>
<dbReference type="CDD" id="cd00796">
    <property type="entry name" value="INT_Rci_Hp1_C"/>
    <property type="match status" value="1"/>
</dbReference>
<evidence type="ECO:0000259" key="6">
    <source>
        <dbReference type="PROSITE" id="PS51900"/>
    </source>
</evidence>
<dbReference type="RefSeq" id="WP_066191302.1">
    <property type="nucleotide sequence ID" value="NZ_JARMMB010000002.1"/>
</dbReference>
<comment type="caution">
    <text evidence="7">The sequence shown here is derived from an EMBL/GenBank/DDBJ whole genome shotgun (WGS) entry which is preliminary data.</text>
</comment>
<dbReference type="GO" id="GO:0015074">
    <property type="term" value="P:DNA integration"/>
    <property type="evidence" value="ECO:0007669"/>
    <property type="project" value="InterPro"/>
</dbReference>
<accession>A0A2N0ZMA8</accession>
<protein>
    <recommendedName>
        <fullName evidence="9">Integrase</fullName>
    </recommendedName>
</protein>
<proteinExistence type="inferred from homology"/>
<dbReference type="Proteomes" id="UP000233343">
    <property type="component" value="Unassembled WGS sequence"/>
</dbReference>
<evidence type="ECO:0000256" key="4">
    <source>
        <dbReference type="PROSITE-ProRule" id="PRU01248"/>
    </source>
</evidence>
<comment type="similarity">
    <text evidence="1">Belongs to the 'phage' integrase family.</text>
</comment>
<evidence type="ECO:0000259" key="5">
    <source>
        <dbReference type="PROSITE" id="PS51898"/>
    </source>
</evidence>
<reference evidence="7 8" key="1">
    <citation type="journal article" date="2010" name="Int. J. Syst. Evol. Microbiol.">
        <title>Bacillus horneckiae sp. nov., isolated from a spacecraft-assembly clean room.</title>
        <authorList>
            <person name="Vaishampayan P."/>
            <person name="Probst A."/>
            <person name="Krishnamurthi S."/>
            <person name="Ghosh S."/>
            <person name="Osman S."/>
            <person name="McDowall A."/>
            <person name="Ruckmani A."/>
            <person name="Mayilraj S."/>
            <person name="Venkateswaran K."/>
        </authorList>
    </citation>
    <scope>NUCLEOTIDE SEQUENCE [LARGE SCALE GENOMIC DNA]</scope>
    <source>
        <strain evidence="8">1PO1SC</strain>
    </source>
</reference>
<keyword evidence="8" id="KW-1185">Reference proteome</keyword>
<dbReference type="PANTHER" id="PTHR30349">
    <property type="entry name" value="PHAGE INTEGRASE-RELATED"/>
    <property type="match status" value="1"/>
</dbReference>
<evidence type="ECO:0000256" key="1">
    <source>
        <dbReference type="ARBA" id="ARBA00008857"/>
    </source>
</evidence>
<dbReference type="PROSITE" id="PS51898">
    <property type="entry name" value="TYR_RECOMBINASE"/>
    <property type="match status" value="1"/>
</dbReference>
<keyword evidence="3" id="KW-0233">DNA recombination</keyword>
<dbReference type="InterPro" id="IPR013762">
    <property type="entry name" value="Integrase-like_cat_sf"/>
</dbReference>
<dbReference type="InterPro" id="IPR010998">
    <property type="entry name" value="Integrase_recombinase_N"/>
</dbReference>
<dbReference type="InterPro" id="IPR044068">
    <property type="entry name" value="CB"/>
</dbReference>
<dbReference type="Pfam" id="PF00589">
    <property type="entry name" value="Phage_integrase"/>
    <property type="match status" value="1"/>
</dbReference>
<dbReference type="PANTHER" id="PTHR30349:SF41">
    <property type="entry name" value="INTEGRASE_RECOMBINASE PROTEIN MJ0367-RELATED"/>
    <property type="match status" value="1"/>
</dbReference>
<evidence type="ECO:0008006" key="9">
    <source>
        <dbReference type="Google" id="ProtNLM"/>
    </source>
</evidence>
<gene>
    <name evidence="7" type="ORF">CWS20_01820</name>
</gene>
<feature type="domain" description="Tyr recombinase" evidence="5">
    <location>
        <begin position="141"/>
        <end position="320"/>
    </location>
</feature>
<dbReference type="Gene3D" id="1.10.150.130">
    <property type="match status" value="1"/>
</dbReference>
<evidence type="ECO:0000313" key="8">
    <source>
        <dbReference type="Proteomes" id="UP000233343"/>
    </source>
</evidence>
<evidence type="ECO:0000256" key="2">
    <source>
        <dbReference type="ARBA" id="ARBA00023125"/>
    </source>
</evidence>
<evidence type="ECO:0000256" key="3">
    <source>
        <dbReference type="ARBA" id="ARBA00023172"/>
    </source>
</evidence>
<keyword evidence="2 4" id="KW-0238">DNA-binding</keyword>
<dbReference type="PROSITE" id="PS51900">
    <property type="entry name" value="CB"/>
    <property type="match status" value="1"/>
</dbReference>